<dbReference type="GO" id="GO:0003676">
    <property type="term" value="F:nucleic acid binding"/>
    <property type="evidence" value="ECO:0007669"/>
    <property type="project" value="UniProtKB-UniRule"/>
</dbReference>
<feature type="region of interest" description="Disordered" evidence="1">
    <location>
        <begin position="1"/>
        <end position="23"/>
    </location>
</feature>
<dbReference type="InterPro" id="IPR001374">
    <property type="entry name" value="R3H_dom"/>
</dbReference>
<comment type="caution">
    <text evidence="3">The sequence shown here is derived from an EMBL/GenBank/DDBJ whole genome shotgun (WGS) entry which is preliminary data.</text>
</comment>
<dbReference type="SUPFAM" id="SSF82708">
    <property type="entry name" value="R3H domain"/>
    <property type="match status" value="1"/>
</dbReference>
<proteinExistence type="predicted"/>
<dbReference type="PROSITE" id="PS51061">
    <property type="entry name" value="R3H"/>
    <property type="match status" value="1"/>
</dbReference>
<evidence type="ECO:0000256" key="1">
    <source>
        <dbReference type="SAM" id="MobiDB-lite"/>
    </source>
</evidence>
<evidence type="ECO:0000313" key="4">
    <source>
        <dbReference type="Proteomes" id="UP001165082"/>
    </source>
</evidence>
<sequence>MSDVKNVPLKSTPNDFKEGKNKVLNEDQAELNAAAAPVISMESLQQEFERDVRKEFGTSEVEVGTISYEADRLAAKEAEKTRTITVPTDVTNTDRKYIHELSRNLGLKNTSASKGESRCITVTEQINTGVFKRVRVRIPDTDVGGRQVELGARLVVDSMPYVHSVSSVYKADKVFKG</sequence>
<keyword evidence="4" id="KW-1185">Reference proteome</keyword>
<gene>
    <name evidence="3" type="ORF">TrRE_jg248</name>
</gene>
<organism evidence="3 4">
    <name type="scientific">Triparma retinervis</name>
    <dbReference type="NCBI Taxonomy" id="2557542"/>
    <lineage>
        <taxon>Eukaryota</taxon>
        <taxon>Sar</taxon>
        <taxon>Stramenopiles</taxon>
        <taxon>Ochrophyta</taxon>
        <taxon>Bolidophyceae</taxon>
        <taxon>Parmales</taxon>
        <taxon>Triparmaceae</taxon>
        <taxon>Triparma</taxon>
    </lineage>
</organism>
<dbReference type="AlphaFoldDB" id="A0A9W7A028"/>
<dbReference type="Proteomes" id="UP001165082">
    <property type="component" value="Unassembled WGS sequence"/>
</dbReference>
<dbReference type="EMBL" id="BRXZ01001022">
    <property type="protein sequence ID" value="GMH60218.1"/>
    <property type="molecule type" value="Genomic_DNA"/>
</dbReference>
<dbReference type="InterPro" id="IPR036867">
    <property type="entry name" value="R3H_dom_sf"/>
</dbReference>
<dbReference type="OrthoDB" id="29523at2759"/>
<protein>
    <recommendedName>
        <fullName evidence="2">R3H domain-containing protein</fullName>
    </recommendedName>
</protein>
<evidence type="ECO:0000313" key="3">
    <source>
        <dbReference type="EMBL" id="GMH60218.1"/>
    </source>
</evidence>
<name>A0A9W7A028_9STRA</name>
<feature type="domain" description="R3H" evidence="2">
    <location>
        <begin position="60"/>
        <end position="126"/>
    </location>
</feature>
<evidence type="ECO:0000259" key="2">
    <source>
        <dbReference type="PROSITE" id="PS51061"/>
    </source>
</evidence>
<accession>A0A9W7A028</accession>
<dbReference type="Gene3D" id="3.30.1370.50">
    <property type="entry name" value="R3H-like domain"/>
    <property type="match status" value="1"/>
</dbReference>
<reference evidence="3" key="1">
    <citation type="submission" date="2022-07" db="EMBL/GenBank/DDBJ databases">
        <title>Genome analysis of Parmales, a sister group of diatoms, reveals the evolutionary specialization of diatoms from phago-mixotrophs to photoautotrophs.</title>
        <authorList>
            <person name="Ban H."/>
            <person name="Sato S."/>
            <person name="Yoshikawa S."/>
            <person name="Kazumasa Y."/>
            <person name="Nakamura Y."/>
            <person name="Ichinomiya M."/>
            <person name="Saitoh K."/>
            <person name="Sato N."/>
            <person name="Blanc-Mathieu R."/>
            <person name="Endo H."/>
            <person name="Kuwata A."/>
            <person name="Ogata H."/>
        </authorList>
    </citation>
    <scope>NUCLEOTIDE SEQUENCE</scope>
</reference>
<feature type="non-terminal residue" evidence="3">
    <location>
        <position position="1"/>
    </location>
</feature>